<comment type="caution">
    <text evidence="2">The sequence shown here is derived from an EMBL/GenBank/DDBJ whole genome shotgun (WGS) entry which is preliminary data.</text>
</comment>
<feature type="transmembrane region" description="Helical" evidence="1">
    <location>
        <begin position="287"/>
        <end position="307"/>
    </location>
</feature>
<dbReference type="AlphaFoldDB" id="A0A7X0LWM2"/>
<keyword evidence="1" id="KW-0812">Transmembrane</keyword>
<keyword evidence="3" id="KW-1185">Reference proteome</keyword>
<evidence type="ECO:0000313" key="2">
    <source>
        <dbReference type="EMBL" id="MBB6446878.1"/>
    </source>
</evidence>
<dbReference type="Proteomes" id="UP000531594">
    <property type="component" value="Unassembled WGS sequence"/>
</dbReference>
<dbReference type="EMBL" id="JACHGK010000014">
    <property type="protein sequence ID" value="MBB6446878.1"/>
    <property type="molecule type" value="Genomic_DNA"/>
</dbReference>
<feature type="transmembrane region" description="Helical" evidence="1">
    <location>
        <begin position="95"/>
        <end position="125"/>
    </location>
</feature>
<gene>
    <name evidence="2" type="ORF">HNR53_003543</name>
</gene>
<feature type="transmembrane region" description="Helical" evidence="1">
    <location>
        <begin position="327"/>
        <end position="350"/>
    </location>
</feature>
<organism evidence="2 3">
    <name type="scientific">Bacillus benzoevorans</name>
    <dbReference type="NCBI Taxonomy" id="1456"/>
    <lineage>
        <taxon>Bacteria</taxon>
        <taxon>Bacillati</taxon>
        <taxon>Bacillota</taxon>
        <taxon>Bacilli</taxon>
        <taxon>Bacillales</taxon>
        <taxon>Bacillaceae</taxon>
        <taxon>Bacillus</taxon>
    </lineage>
</organism>
<evidence type="ECO:0000313" key="3">
    <source>
        <dbReference type="Proteomes" id="UP000531594"/>
    </source>
</evidence>
<feature type="transmembrane region" description="Helical" evidence="1">
    <location>
        <begin position="404"/>
        <end position="428"/>
    </location>
</feature>
<protein>
    <submittedName>
        <fullName evidence="2">H+/gluconate symporter-like permease</fullName>
    </submittedName>
</protein>
<dbReference type="InterPro" id="IPR003474">
    <property type="entry name" value="Glcn_transporter"/>
</dbReference>
<dbReference type="PANTHER" id="PTHR30354:SF7">
    <property type="entry name" value="BLL7963 PROTEIN"/>
    <property type="match status" value="1"/>
</dbReference>
<accession>A0A7X0LWM2</accession>
<keyword evidence="1" id="KW-0472">Membrane</keyword>
<feature type="transmembrane region" description="Helical" evidence="1">
    <location>
        <begin position="174"/>
        <end position="195"/>
    </location>
</feature>
<dbReference type="RefSeq" id="WP_184528284.1">
    <property type="nucleotide sequence ID" value="NZ_JACHGK010000014.1"/>
</dbReference>
<dbReference type="GO" id="GO:0005886">
    <property type="term" value="C:plasma membrane"/>
    <property type="evidence" value="ECO:0007669"/>
    <property type="project" value="TreeGrafter"/>
</dbReference>
<dbReference type="GO" id="GO:0015128">
    <property type="term" value="F:gluconate transmembrane transporter activity"/>
    <property type="evidence" value="ECO:0007669"/>
    <property type="project" value="InterPro"/>
</dbReference>
<evidence type="ECO:0000256" key="1">
    <source>
        <dbReference type="SAM" id="Phobius"/>
    </source>
</evidence>
<dbReference type="Pfam" id="PF02447">
    <property type="entry name" value="GntP_permease"/>
    <property type="match status" value="1"/>
</dbReference>
<feature type="transmembrane region" description="Helical" evidence="1">
    <location>
        <begin position="6"/>
        <end position="35"/>
    </location>
</feature>
<sequence length="429" mass="45177">MVSILIGLAVLVALSYIGWSIIWVAPLAAGVVALLSGLDFFDAYTNTYMTGLVGFVQKWFPLFLLGAIFGKLMEATGAAKSIAVKVSQLIGTKRALLGVLLATSILAYGGVSVFVIVFAIYPIAIELFREANISRKLIVPTIMLGLGTYAMASIPGSPQIHNLIPMPYFHTTPTAAPIIGIVTALIMAVGGYLYLAFSQKRLTAKGEGYVEPESNGKPAEQGEEKAVPNWILSFIPLLLVIIFLNVVKLEAIYALLIGIVGSMLLNLKDWKQFIPSINGGGAGSVMAILNTSAAVGFGAVIAAVPAFADITTMLFNLSDNPLFTEAISVQVMSMITGSAAGGMGIALSTFGDTFYQLSQTTGISPEVFHRIASVASTAAILPNCGALLTMLAVTNSTMKDTYKYVFVIGLLIPTIATYVAVLMGAIGIK</sequence>
<name>A0A7X0LWM2_9BACI</name>
<reference evidence="2 3" key="1">
    <citation type="submission" date="2020-08" db="EMBL/GenBank/DDBJ databases">
        <title>Genomic Encyclopedia of Type Strains, Phase IV (KMG-IV): sequencing the most valuable type-strain genomes for metagenomic binning, comparative biology and taxonomic classification.</title>
        <authorList>
            <person name="Goeker M."/>
        </authorList>
    </citation>
    <scope>NUCLEOTIDE SEQUENCE [LARGE SCALE GENOMIC DNA]</scope>
    <source>
        <strain evidence="2 3">DSM 5391</strain>
    </source>
</reference>
<dbReference type="PANTHER" id="PTHR30354">
    <property type="entry name" value="GNT FAMILY GLUCONATE TRANSPORTER"/>
    <property type="match status" value="1"/>
</dbReference>
<proteinExistence type="predicted"/>
<feature type="transmembrane region" description="Helical" evidence="1">
    <location>
        <begin position="137"/>
        <end position="154"/>
    </location>
</feature>
<keyword evidence="1" id="KW-1133">Transmembrane helix</keyword>
<feature type="transmembrane region" description="Helical" evidence="1">
    <location>
        <begin position="47"/>
        <end position="69"/>
    </location>
</feature>
<feature type="transmembrane region" description="Helical" evidence="1">
    <location>
        <begin position="371"/>
        <end position="392"/>
    </location>
</feature>